<comment type="caution">
    <text evidence="1">The sequence shown here is derived from an EMBL/GenBank/DDBJ whole genome shotgun (WGS) entry which is preliminary data.</text>
</comment>
<accession>A0AAD7ZT42</accession>
<name>A0AAD7ZT42_DIPPU</name>
<reference evidence="1" key="2">
    <citation type="submission" date="2023-05" db="EMBL/GenBank/DDBJ databases">
        <authorList>
            <person name="Fouks B."/>
        </authorList>
    </citation>
    <scope>NUCLEOTIDE SEQUENCE</scope>
    <source>
        <strain evidence="1">Stay&amp;Tobe</strain>
        <tissue evidence="1">Testes</tissue>
    </source>
</reference>
<sequence length="51" mass="5860">KNPYYCINSIRGGTEFSSRCRPQLYTFLCFSLGADQSYAFSIVYSYNTVNL</sequence>
<dbReference type="EMBL" id="JASPKZ010007195">
    <property type="protein sequence ID" value="KAJ9586162.1"/>
    <property type="molecule type" value="Genomic_DNA"/>
</dbReference>
<dbReference type="AlphaFoldDB" id="A0AAD7ZT42"/>
<gene>
    <name evidence="1" type="ORF">L9F63_020184</name>
</gene>
<proteinExistence type="predicted"/>
<evidence type="ECO:0000313" key="2">
    <source>
        <dbReference type="Proteomes" id="UP001233999"/>
    </source>
</evidence>
<reference evidence="1" key="1">
    <citation type="journal article" date="2023" name="IScience">
        <title>Live-bearing cockroach genome reveals convergent evolutionary mechanisms linked to viviparity in insects and beyond.</title>
        <authorList>
            <person name="Fouks B."/>
            <person name="Harrison M.C."/>
            <person name="Mikhailova A.A."/>
            <person name="Marchal E."/>
            <person name="English S."/>
            <person name="Carruthers M."/>
            <person name="Jennings E.C."/>
            <person name="Chiamaka E.L."/>
            <person name="Frigard R.A."/>
            <person name="Pippel M."/>
            <person name="Attardo G.M."/>
            <person name="Benoit J.B."/>
            <person name="Bornberg-Bauer E."/>
            <person name="Tobe S.S."/>
        </authorList>
    </citation>
    <scope>NUCLEOTIDE SEQUENCE</scope>
    <source>
        <strain evidence="1">Stay&amp;Tobe</strain>
    </source>
</reference>
<feature type="non-terminal residue" evidence="1">
    <location>
        <position position="51"/>
    </location>
</feature>
<organism evidence="1 2">
    <name type="scientific">Diploptera punctata</name>
    <name type="common">Pacific beetle cockroach</name>
    <dbReference type="NCBI Taxonomy" id="6984"/>
    <lineage>
        <taxon>Eukaryota</taxon>
        <taxon>Metazoa</taxon>
        <taxon>Ecdysozoa</taxon>
        <taxon>Arthropoda</taxon>
        <taxon>Hexapoda</taxon>
        <taxon>Insecta</taxon>
        <taxon>Pterygota</taxon>
        <taxon>Neoptera</taxon>
        <taxon>Polyneoptera</taxon>
        <taxon>Dictyoptera</taxon>
        <taxon>Blattodea</taxon>
        <taxon>Blaberoidea</taxon>
        <taxon>Blaberidae</taxon>
        <taxon>Diplopterinae</taxon>
        <taxon>Diploptera</taxon>
    </lineage>
</organism>
<protein>
    <submittedName>
        <fullName evidence="1">Uncharacterized protein</fullName>
    </submittedName>
</protein>
<evidence type="ECO:0000313" key="1">
    <source>
        <dbReference type="EMBL" id="KAJ9586162.1"/>
    </source>
</evidence>
<dbReference type="Proteomes" id="UP001233999">
    <property type="component" value="Unassembled WGS sequence"/>
</dbReference>
<keyword evidence="2" id="KW-1185">Reference proteome</keyword>
<feature type="non-terminal residue" evidence="1">
    <location>
        <position position="1"/>
    </location>
</feature>